<dbReference type="PANTHER" id="PTHR30026">
    <property type="entry name" value="OUTER MEMBRANE PROTEIN TOLC"/>
    <property type="match status" value="1"/>
</dbReference>
<dbReference type="Pfam" id="PF02321">
    <property type="entry name" value="OEP"/>
    <property type="match status" value="1"/>
</dbReference>
<dbReference type="InterPro" id="IPR003423">
    <property type="entry name" value="OMP_efflux"/>
</dbReference>
<feature type="coiled-coil region" evidence="8">
    <location>
        <begin position="192"/>
        <end position="219"/>
    </location>
</feature>
<proteinExistence type="inferred from homology"/>
<protein>
    <submittedName>
        <fullName evidence="9">TolC family protein</fullName>
    </submittedName>
</protein>
<organism evidence="9 10">
    <name type="scientific">Sphingobacterium tabacisoli</name>
    <dbReference type="NCBI Taxonomy" id="2044855"/>
    <lineage>
        <taxon>Bacteria</taxon>
        <taxon>Pseudomonadati</taxon>
        <taxon>Bacteroidota</taxon>
        <taxon>Sphingobacteriia</taxon>
        <taxon>Sphingobacteriales</taxon>
        <taxon>Sphingobacteriaceae</taxon>
        <taxon>Sphingobacterium</taxon>
    </lineage>
</organism>
<evidence type="ECO:0000256" key="6">
    <source>
        <dbReference type="ARBA" id="ARBA00023136"/>
    </source>
</evidence>
<keyword evidence="6" id="KW-0472">Membrane</keyword>
<accession>A0ABW5L040</accession>
<gene>
    <name evidence="9" type="ORF">ACFSQW_07045</name>
</gene>
<reference evidence="10" key="1">
    <citation type="journal article" date="2019" name="Int. J. Syst. Evol. Microbiol.">
        <title>The Global Catalogue of Microorganisms (GCM) 10K type strain sequencing project: providing services to taxonomists for standard genome sequencing and annotation.</title>
        <authorList>
            <consortium name="The Broad Institute Genomics Platform"/>
            <consortium name="The Broad Institute Genome Sequencing Center for Infectious Disease"/>
            <person name="Wu L."/>
            <person name="Ma J."/>
        </authorList>
    </citation>
    <scope>NUCLEOTIDE SEQUENCE [LARGE SCALE GENOMIC DNA]</scope>
    <source>
        <strain evidence="10">KCTC 52298</strain>
    </source>
</reference>
<name>A0ABW5L040_9SPHI</name>
<keyword evidence="3" id="KW-0813">Transport</keyword>
<evidence type="ECO:0000313" key="10">
    <source>
        <dbReference type="Proteomes" id="UP001597440"/>
    </source>
</evidence>
<evidence type="ECO:0000256" key="8">
    <source>
        <dbReference type="SAM" id="Coils"/>
    </source>
</evidence>
<keyword evidence="7" id="KW-0998">Cell outer membrane</keyword>
<evidence type="ECO:0000256" key="5">
    <source>
        <dbReference type="ARBA" id="ARBA00022692"/>
    </source>
</evidence>
<comment type="similarity">
    <text evidence="2">Belongs to the outer membrane factor (OMF) (TC 1.B.17) family.</text>
</comment>
<keyword evidence="10" id="KW-1185">Reference proteome</keyword>
<keyword evidence="5" id="KW-0812">Transmembrane</keyword>
<dbReference type="InterPro" id="IPR051906">
    <property type="entry name" value="TolC-like"/>
</dbReference>
<dbReference type="RefSeq" id="WP_210356054.1">
    <property type="nucleotide sequence ID" value="NZ_JAEQMU010000006.1"/>
</dbReference>
<comment type="caution">
    <text evidence="9">The sequence shown here is derived from an EMBL/GenBank/DDBJ whole genome shotgun (WGS) entry which is preliminary data.</text>
</comment>
<keyword evidence="8" id="KW-0175">Coiled coil</keyword>
<dbReference type="SUPFAM" id="SSF56954">
    <property type="entry name" value="Outer membrane efflux proteins (OEP)"/>
    <property type="match status" value="1"/>
</dbReference>
<evidence type="ECO:0000256" key="4">
    <source>
        <dbReference type="ARBA" id="ARBA00022452"/>
    </source>
</evidence>
<dbReference type="Gene3D" id="1.20.1600.10">
    <property type="entry name" value="Outer membrane efflux proteins (OEP)"/>
    <property type="match status" value="1"/>
</dbReference>
<evidence type="ECO:0000313" key="9">
    <source>
        <dbReference type="EMBL" id="MFD2554138.1"/>
    </source>
</evidence>
<dbReference type="PANTHER" id="PTHR30026:SF20">
    <property type="entry name" value="OUTER MEMBRANE PROTEIN TOLC"/>
    <property type="match status" value="1"/>
</dbReference>
<comment type="subcellular location">
    <subcellularLocation>
        <location evidence="1">Cell outer membrane</location>
    </subcellularLocation>
</comment>
<dbReference type="Proteomes" id="UP001597440">
    <property type="component" value="Unassembled WGS sequence"/>
</dbReference>
<evidence type="ECO:0000256" key="2">
    <source>
        <dbReference type="ARBA" id="ARBA00007613"/>
    </source>
</evidence>
<sequence>MGRIIAWVVIVLGHFFSLKVQAQEKWNLQQCIVFAQENNLEIQNSKVNNDVKHLELRIAKNERLLEVKGFTNLYSKFGQGQDVFGNTRRNDNLNSEVGIDANVTIYNHGKLANEIKKSTLLVSVGEEEMALFKRNIAIKAIEYYLAIQLSKEIARSIDSAVFYANLQYEKAVKTTEAGSTALTVQYEAQANLARERQKLKQAKLDVDRAKLAMVQLMQLEDYSNFDIVEEKQEALHAHLTYTLPEAIEQAASNHPELKKLSLLRSAAEVEHNIIKSDLYPVVRGSALFGSLYFNSLVTAGDRGFFPQMRDNFSQQVAISLSIPIFSKGRVKNAVAKNKLYLQQNDIQTKQQYLAIKQDIEKFYFDYWGYQDQHEAAQDMLESARIALAFTSKSYDAGKSSIYDLNSSRSNMLKAESEMLQAKYNCLFVSKMIKFFIEETL</sequence>
<evidence type="ECO:0000256" key="3">
    <source>
        <dbReference type="ARBA" id="ARBA00022448"/>
    </source>
</evidence>
<evidence type="ECO:0000256" key="1">
    <source>
        <dbReference type="ARBA" id="ARBA00004442"/>
    </source>
</evidence>
<keyword evidence="4" id="KW-1134">Transmembrane beta strand</keyword>
<evidence type="ECO:0000256" key="7">
    <source>
        <dbReference type="ARBA" id="ARBA00023237"/>
    </source>
</evidence>
<dbReference type="EMBL" id="JBHULD010000008">
    <property type="protein sequence ID" value="MFD2554138.1"/>
    <property type="molecule type" value="Genomic_DNA"/>
</dbReference>